<evidence type="ECO:0000313" key="2">
    <source>
        <dbReference type="EMBL" id="MEK0082528.1"/>
    </source>
</evidence>
<reference evidence="2 3" key="1">
    <citation type="submission" date="2024-01" db="EMBL/GenBank/DDBJ databases">
        <title>Multi-omics insights into the function and evolution of sodium benzoate biodegradation pathways in Benzoatithermus flavus gen. nov., sp. nov. from hot spring.</title>
        <authorList>
            <person name="Hu C.-J."/>
            <person name="Li W.-J."/>
        </authorList>
    </citation>
    <scope>NUCLEOTIDE SEQUENCE [LARGE SCALE GENOMIC DNA]</scope>
    <source>
        <strain evidence="2 3">SYSU G07066</strain>
    </source>
</reference>
<name>A0ABU8XMW7_9PROT</name>
<dbReference type="Proteomes" id="UP001375743">
    <property type="component" value="Unassembled WGS sequence"/>
</dbReference>
<sequence>MPDLSACLPCVPLAPALLASALLLAACTGPDVVSGPAANPSAARGLLVAAAAEGRAVPLAIDTVPPVFSGGSAEIAGTATAGVSWLRARFEPVGLGNVDHGRRRLVFRFEDVPHDPVATCSASPPRGGLPPPPLQLYAVFCDGPRPVADVNGRAADSGPAAADQLVAAVTNRLFPGSDTGYSYFPGISLGVGVGSGGGWGLGGGLHF</sequence>
<evidence type="ECO:0000256" key="1">
    <source>
        <dbReference type="SAM" id="SignalP"/>
    </source>
</evidence>
<dbReference type="EMBL" id="JBBLZC010000004">
    <property type="protein sequence ID" value="MEK0082528.1"/>
    <property type="molecule type" value="Genomic_DNA"/>
</dbReference>
<dbReference type="RefSeq" id="WP_418158382.1">
    <property type="nucleotide sequence ID" value="NZ_JBBLZC010000004.1"/>
</dbReference>
<gene>
    <name evidence="2" type="ORF">U1T56_05160</name>
</gene>
<feature type="chain" id="PRO_5045531020" description="Lipoprotein" evidence="1">
    <location>
        <begin position="26"/>
        <end position="207"/>
    </location>
</feature>
<keyword evidence="1" id="KW-0732">Signal</keyword>
<feature type="signal peptide" evidence="1">
    <location>
        <begin position="1"/>
        <end position="25"/>
    </location>
</feature>
<protein>
    <recommendedName>
        <fullName evidence="4">Lipoprotein</fullName>
    </recommendedName>
</protein>
<proteinExistence type="predicted"/>
<keyword evidence="3" id="KW-1185">Reference proteome</keyword>
<evidence type="ECO:0008006" key="4">
    <source>
        <dbReference type="Google" id="ProtNLM"/>
    </source>
</evidence>
<organism evidence="2 3">
    <name type="scientific">Benzoatithermus flavus</name>
    <dbReference type="NCBI Taxonomy" id="3108223"/>
    <lineage>
        <taxon>Bacteria</taxon>
        <taxon>Pseudomonadati</taxon>
        <taxon>Pseudomonadota</taxon>
        <taxon>Alphaproteobacteria</taxon>
        <taxon>Geminicoccales</taxon>
        <taxon>Geminicoccaceae</taxon>
        <taxon>Benzoatithermus</taxon>
    </lineage>
</organism>
<comment type="caution">
    <text evidence="2">The sequence shown here is derived from an EMBL/GenBank/DDBJ whole genome shotgun (WGS) entry which is preliminary data.</text>
</comment>
<accession>A0ABU8XMW7</accession>
<evidence type="ECO:0000313" key="3">
    <source>
        <dbReference type="Proteomes" id="UP001375743"/>
    </source>
</evidence>